<evidence type="ECO:0000256" key="2">
    <source>
        <dbReference type="SAM" id="Phobius"/>
    </source>
</evidence>
<name>A0A2S7K5P8_9PROT</name>
<dbReference type="OrthoDB" id="9775455at2"/>
<keyword evidence="5" id="KW-1185">Reference proteome</keyword>
<comment type="similarity">
    <text evidence="1">Belongs to the bacterial secretin family.</text>
</comment>
<organism evidence="4 5">
    <name type="scientific">Hyphococcus luteus</name>
    <dbReference type="NCBI Taxonomy" id="2058213"/>
    <lineage>
        <taxon>Bacteria</taxon>
        <taxon>Pseudomonadati</taxon>
        <taxon>Pseudomonadota</taxon>
        <taxon>Alphaproteobacteria</taxon>
        <taxon>Parvularculales</taxon>
        <taxon>Parvularculaceae</taxon>
        <taxon>Hyphococcus</taxon>
    </lineage>
</organism>
<keyword evidence="2" id="KW-0812">Transmembrane</keyword>
<keyword evidence="2" id="KW-0472">Membrane</keyword>
<proteinExistence type="inferred from homology"/>
<evidence type="ECO:0000256" key="1">
    <source>
        <dbReference type="RuleBase" id="RU004003"/>
    </source>
</evidence>
<feature type="transmembrane region" description="Helical" evidence="2">
    <location>
        <begin position="32"/>
        <end position="50"/>
    </location>
</feature>
<evidence type="ECO:0000259" key="3">
    <source>
        <dbReference type="PROSITE" id="PS50914"/>
    </source>
</evidence>
<reference evidence="4 5" key="1">
    <citation type="submission" date="2017-12" db="EMBL/GenBank/DDBJ databases">
        <authorList>
            <person name="Hurst M.R.H."/>
        </authorList>
    </citation>
    <scope>NUCLEOTIDE SEQUENCE [LARGE SCALE GENOMIC DNA]</scope>
    <source>
        <strain evidence="4 5">SY-3-19</strain>
    </source>
</reference>
<feature type="domain" description="BON" evidence="3">
    <location>
        <begin position="133"/>
        <end position="203"/>
    </location>
</feature>
<dbReference type="InterPro" id="IPR004846">
    <property type="entry name" value="T2SS/T3SS_dom"/>
</dbReference>
<evidence type="ECO:0000313" key="5">
    <source>
        <dbReference type="Proteomes" id="UP000239504"/>
    </source>
</evidence>
<dbReference type="Pfam" id="PF00263">
    <property type="entry name" value="Secretin"/>
    <property type="match status" value="1"/>
</dbReference>
<accession>A0A2S7K5P8</accession>
<dbReference type="Pfam" id="PF13629">
    <property type="entry name" value="T2SS-T3SS_pil_N"/>
    <property type="match status" value="1"/>
</dbReference>
<dbReference type="Proteomes" id="UP000239504">
    <property type="component" value="Unassembled WGS sequence"/>
</dbReference>
<protein>
    <submittedName>
        <fullName evidence="4">Type II and III secretion system protein</fullName>
    </submittedName>
</protein>
<comment type="caution">
    <text evidence="4">The sequence shown here is derived from an EMBL/GenBank/DDBJ whole genome shotgun (WGS) entry which is preliminary data.</text>
</comment>
<dbReference type="GO" id="GO:0015627">
    <property type="term" value="C:type II protein secretion system complex"/>
    <property type="evidence" value="ECO:0007669"/>
    <property type="project" value="TreeGrafter"/>
</dbReference>
<evidence type="ECO:0000313" key="4">
    <source>
        <dbReference type="EMBL" id="PQA87830.1"/>
    </source>
</evidence>
<keyword evidence="2" id="KW-1133">Transmembrane helix</keyword>
<dbReference type="InterPro" id="IPR032789">
    <property type="entry name" value="T2SS-T3SS_pil_N"/>
</dbReference>
<sequence length="504" mass="53026">MGVRNKEFDQGVEMTVLPKTANAASIRFAKPLFAMLAGVAAIGLAMPAAAQRGSQPVRIDSGGESAVSKSIVLPLDKAAIVELPQAAADVLVSSPSVVDAVVRSPRRVYLLGLATGQTNAFFFDSRGRQILNLEIVVERDTDALKSLFDRVMPDTRIEVEAVNDNIVLKGVVQSASEAANASDLAGRFIDDPEKVINLLTVRDPEQVMLKVRIVEMQRQLLKQLGVSVSGSVPISNSAFTFAAQNAISTNGGLGLTGSRPNAGGTLQNLNASFQAFESNGLIRVLAEPNLTAVSGESARFLAGGEFPVPVGQDDGVITIEFKEFGVGLGFTPLVLSKGRINLKISTEVSEITTENAFFVPGATTVDDNGNLTTTAGLSIPGLSVRRANTVVELPSGGSLVMAGLLQEDMRQTIEGIPGVKDVPVLGQLFRSRNYTNNETELVIVVTPYLVNSTHESKLADPAEGFTPSSDAEAILFGKMVATYGLAGAGVNEASLQGPMGFILD</sequence>
<dbReference type="PANTHER" id="PTHR30332:SF17">
    <property type="entry name" value="TYPE IV PILIATION SYSTEM PROTEIN DR_0774-RELATED"/>
    <property type="match status" value="1"/>
</dbReference>
<dbReference type="Pfam" id="PF04972">
    <property type="entry name" value="BON"/>
    <property type="match status" value="1"/>
</dbReference>
<dbReference type="EMBL" id="PJCH01000005">
    <property type="protein sequence ID" value="PQA87830.1"/>
    <property type="molecule type" value="Genomic_DNA"/>
</dbReference>
<dbReference type="PANTHER" id="PTHR30332">
    <property type="entry name" value="PROBABLE GENERAL SECRETION PATHWAY PROTEIN D"/>
    <property type="match status" value="1"/>
</dbReference>
<dbReference type="InterPro" id="IPR007055">
    <property type="entry name" value="BON_dom"/>
</dbReference>
<gene>
    <name evidence="4" type="ORF">CW354_05615</name>
</gene>
<dbReference type="InterPro" id="IPR050810">
    <property type="entry name" value="Bact_Secretion_Sys_Channel"/>
</dbReference>
<dbReference type="InterPro" id="IPR001775">
    <property type="entry name" value="GspD/PilQ"/>
</dbReference>
<dbReference type="PRINTS" id="PR00811">
    <property type="entry name" value="BCTERIALGSPD"/>
</dbReference>
<dbReference type="GO" id="GO:0009306">
    <property type="term" value="P:protein secretion"/>
    <property type="evidence" value="ECO:0007669"/>
    <property type="project" value="InterPro"/>
</dbReference>
<dbReference type="AlphaFoldDB" id="A0A2S7K5P8"/>
<dbReference type="PROSITE" id="PS50914">
    <property type="entry name" value="BON"/>
    <property type="match status" value="1"/>
</dbReference>